<dbReference type="Proteomes" id="UP001174936">
    <property type="component" value="Unassembled WGS sequence"/>
</dbReference>
<name>A0AA40CJD4_9PEZI</name>
<proteinExistence type="predicted"/>
<reference evidence="2" key="1">
    <citation type="submission" date="2023-06" db="EMBL/GenBank/DDBJ databases">
        <title>Genome-scale phylogeny and comparative genomics of the fungal order Sordariales.</title>
        <authorList>
            <consortium name="Lawrence Berkeley National Laboratory"/>
            <person name="Hensen N."/>
            <person name="Bonometti L."/>
            <person name="Westerberg I."/>
            <person name="Brannstrom I.O."/>
            <person name="Guillou S."/>
            <person name="Cros-Aarteil S."/>
            <person name="Calhoun S."/>
            <person name="Haridas S."/>
            <person name="Kuo A."/>
            <person name="Mondo S."/>
            <person name="Pangilinan J."/>
            <person name="Riley R."/>
            <person name="Labutti K."/>
            <person name="Andreopoulos B."/>
            <person name="Lipzen A."/>
            <person name="Chen C."/>
            <person name="Yanf M."/>
            <person name="Daum C."/>
            <person name="Ng V."/>
            <person name="Clum A."/>
            <person name="Steindorff A."/>
            <person name="Ohm R."/>
            <person name="Martin F."/>
            <person name="Silar P."/>
            <person name="Natvig D."/>
            <person name="Lalanne C."/>
            <person name="Gautier V."/>
            <person name="Ament-Velasquez S.L."/>
            <person name="Kruys A."/>
            <person name="Hutchinson M.I."/>
            <person name="Powell A.J."/>
            <person name="Barry K."/>
            <person name="Miller A.N."/>
            <person name="Grigoriev I.V."/>
            <person name="Debuchy R."/>
            <person name="Gladieux P."/>
            <person name="Thoren M.H."/>
            <person name="Johannesson H."/>
        </authorList>
    </citation>
    <scope>NUCLEOTIDE SEQUENCE</scope>
    <source>
        <strain evidence="2">SMH2532-1</strain>
    </source>
</reference>
<dbReference type="AlphaFoldDB" id="A0AA40CJD4"/>
<sequence>MDGFSAGFFLRLLRLQCLVSCSCVRGAVGCGKLASERQRCGHDLDTRCAFVSMLEEGCLSCYFFLCGLRFRYPDRYPMNK</sequence>
<keyword evidence="3" id="KW-1185">Reference proteome</keyword>
<comment type="caution">
    <text evidence="2">The sequence shown here is derived from an EMBL/GenBank/DDBJ whole genome shotgun (WGS) entry which is preliminary data.</text>
</comment>
<evidence type="ECO:0008006" key="4">
    <source>
        <dbReference type="Google" id="ProtNLM"/>
    </source>
</evidence>
<gene>
    <name evidence="2" type="ORF">B0T16DRAFT_206987</name>
</gene>
<keyword evidence="1" id="KW-0732">Signal</keyword>
<protein>
    <recommendedName>
        <fullName evidence="4">Secreted protein</fullName>
    </recommendedName>
</protein>
<evidence type="ECO:0000313" key="3">
    <source>
        <dbReference type="Proteomes" id="UP001174936"/>
    </source>
</evidence>
<dbReference type="EMBL" id="JAULSV010000006">
    <property type="protein sequence ID" value="KAK0641061.1"/>
    <property type="molecule type" value="Genomic_DNA"/>
</dbReference>
<evidence type="ECO:0000256" key="1">
    <source>
        <dbReference type="SAM" id="SignalP"/>
    </source>
</evidence>
<accession>A0AA40CJD4</accession>
<feature type="chain" id="PRO_5041311951" description="Secreted protein" evidence="1">
    <location>
        <begin position="30"/>
        <end position="80"/>
    </location>
</feature>
<feature type="signal peptide" evidence="1">
    <location>
        <begin position="1"/>
        <end position="29"/>
    </location>
</feature>
<evidence type="ECO:0000313" key="2">
    <source>
        <dbReference type="EMBL" id="KAK0641061.1"/>
    </source>
</evidence>
<organism evidence="2 3">
    <name type="scientific">Cercophora newfieldiana</name>
    <dbReference type="NCBI Taxonomy" id="92897"/>
    <lineage>
        <taxon>Eukaryota</taxon>
        <taxon>Fungi</taxon>
        <taxon>Dikarya</taxon>
        <taxon>Ascomycota</taxon>
        <taxon>Pezizomycotina</taxon>
        <taxon>Sordariomycetes</taxon>
        <taxon>Sordariomycetidae</taxon>
        <taxon>Sordariales</taxon>
        <taxon>Lasiosphaeriaceae</taxon>
        <taxon>Cercophora</taxon>
    </lineage>
</organism>